<dbReference type="EMBL" id="JAATJC010000001">
    <property type="protein sequence ID" value="NJC04835.1"/>
    <property type="molecule type" value="Genomic_DNA"/>
</dbReference>
<evidence type="ECO:0000313" key="2">
    <source>
        <dbReference type="EMBL" id="NJC04835.1"/>
    </source>
</evidence>
<name>A0A7X6BFW8_9SPHN</name>
<feature type="chain" id="PRO_5030610813" description="DUF4402 domain-containing protein" evidence="1">
    <location>
        <begin position="22"/>
        <end position="170"/>
    </location>
</feature>
<evidence type="ECO:0000313" key="3">
    <source>
        <dbReference type="Proteomes" id="UP000558192"/>
    </source>
</evidence>
<evidence type="ECO:0000256" key="1">
    <source>
        <dbReference type="SAM" id="SignalP"/>
    </source>
</evidence>
<accession>A0A7X6BFW8</accession>
<dbReference type="Pfam" id="PF14352">
    <property type="entry name" value="DUF4402"/>
    <property type="match status" value="1"/>
</dbReference>
<reference evidence="2 3" key="1">
    <citation type="submission" date="2020-03" db="EMBL/GenBank/DDBJ databases">
        <title>Genomic Encyclopedia of Type Strains, Phase IV (KMG-IV): sequencing the most valuable type-strain genomes for metagenomic binning, comparative biology and taxonomic classification.</title>
        <authorList>
            <person name="Goeker M."/>
        </authorList>
    </citation>
    <scope>NUCLEOTIDE SEQUENCE [LARGE SCALE GENOMIC DNA]</scope>
    <source>
        <strain evidence="2 3">DSM 16846</strain>
    </source>
</reference>
<keyword evidence="1" id="KW-0732">Signal</keyword>
<comment type="caution">
    <text evidence="2">The sequence shown here is derived from an EMBL/GenBank/DDBJ whole genome shotgun (WGS) entry which is preliminary data.</text>
</comment>
<dbReference type="RefSeq" id="WP_168067605.1">
    <property type="nucleotide sequence ID" value="NZ_JAATJC010000001.1"/>
</dbReference>
<gene>
    <name evidence="2" type="ORF">GGQ97_000628</name>
</gene>
<evidence type="ECO:0008006" key="4">
    <source>
        <dbReference type="Google" id="ProtNLM"/>
    </source>
</evidence>
<protein>
    <recommendedName>
        <fullName evidence="4">DUF4402 domain-containing protein</fullName>
    </recommendedName>
</protein>
<proteinExistence type="predicted"/>
<keyword evidence="3" id="KW-1185">Reference proteome</keyword>
<organism evidence="2 3">
    <name type="scientific">Sphingomonas kaistensis</name>
    <dbReference type="NCBI Taxonomy" id="298708"/>
    <lineage>
        <taxon>Bacteria</taxon>
        <taxon>Pseudomonadati</taxon>
        <taxon>Pseudomonadota</taxon>
        <taxon>Alphaproteobacteria</taxon>
        <taxon>Sphingomonadales</taxon>
        <taxon>Sphingomonadaceae</taxon>
        <taxon>Sphingomonas</taxon>
    </lineage>
</organism>
<dbReference type="Proteomes" id="UP000558192">
    <property type="component" value="Unassembled WGS sequence"/>
</dbReference>
<dbReference type="InterPro" id="IPR025514">
    <property type="entry name" value="DUF4402"/>
</dbReference>
<sequence>MRPLLLLATGLLALAPAPALAQSVGTTGPKATASVNVMKPLQLTALRNLQFGTVLLGTFTGTQNVIISPTGRTCGSGAGLTCSGVFTTAQFRLTGSNNQVALISSPTPTVTLTNGAGATLALTLSYPASVTIDNSGNPGRLFEVGGTLGLTSTMADGVYTGTIDIQVAYQ</sequence>
<feature type="signal peptide" evidence="1">
    <location>
        <begin position="1"/>
        <end position="21"/>
    </location>
</feature>
<dbReference type="AlphaFoldDB" id="A0A7X6BFW8"/>